<protein>
    <submittedName>
        <fullName evidence="2">Uncharacterized protein</fullName>
    </submittedName>
</protein>
<dbReference type="EMBL" id="FOXS01000008">
    <property type="protein sequence ID" value="SFQ79044.1"/>
    <property type="molecule type" value="Genomic_DNA"/>
</dbReference>
<keyword evidence="3" id="KW-1185">Reference proteome</keyword>
<dbReference type="OrthoDB" id="894059at2"/>
<proteinExistence type="predicted"/>
<reference evidence="3" key="1">
    <citation type="submission" date="2016-10" db="EMBL/GenBank/DDBJ databases">
        <authorList>
            <person name="Varghese N."/>
            <person name="Submissions S."/>
        </authorList>
    </citation>
    <scope>NUCLEOTIDE SEQUENCE [LARGE SCALE GENOMIC DNA]</scope>
    <source>
        <strain evidence="3">OR362-8,ATCC BAA-1266,JCM 13504</strain>
    </source>
</reference>
<keyword evidence="1" id="KW-0732">Signal</keyword>
<sequence length="191" mass="20633">MKRLLLAVGLLLALPAAAQFPSPPIDSARGKITYAALLRVPEATQAQLYDRAFQWLATVEAPNTHVPPVTDAVNGVLSANAGMPFLLRAAPGSFQATLWRELRITVQPGAVRCEMTGFLVQPYVASATWTLPTDAQLKLTPAEQYLDRSNRRYYDAQGHPTAHARSVLGAMEQQSAALLASLRAALAKPVF</sequence>
<evidence type="ECO:0000313" key="2">
    <source>
        <dbReference type="EMBL" id="SFQ79044.1"/>
    </source>
</evidence>
<gene>
    <name evidence="2" type="ORF">SAMN04515668_4394</name>
</gene>
<evidence type="ECO:0000313" key="3">
    <source>
        <dbReference type="Proteomes" id="UP000199029"/>
    </source>
</evidence>
<organism evidence="2 3">
    <name type="scientific">Hymenobacter arizonensis</name>
    <name type="common">Siccationidurans arizonensis</name>
    <dbReference type="NCBI Taxonomy" id="1227077"/>
    <lineage>
        <taxon>Bacteria</taxon>
        <taxon>Pseudomonadati</taxon>
        <taxon>Bacteroidota</taxon>
        <taxon>Cytophagia</taxon>
        <taxon>Cytophagales</taxon>
        <taxon>Hymenobacteraceae</taxon>
        <taxon>Hymenobacter</taxon>
    </lineage>
</organism>
<name>A0A1I6BDR1_HYMAR</name>
<accession>A0A1I6BDR1</accession>
<feature type="signal peptide" evidence="1">
    <location>
        <begin position="1"/>
        <end position="18"/>
    </location>
</feature>
<dbReference type="RefSeq" id="WP_092678312.1">
    <property type="nucleotide sequence ID" value="NZ_FOXS01000008.1"/>
</dbReference>
<dbReference type="Gene3D" id="3.30.530.80">
    <property type="match status" value="1"/>
</dbReference>
<dbReference type="AlphaFoldDB" id="A0A1I6BDR1"/>
<dbReference type="Proteomes" id="UP000199029">
    <property type="component" value="Unassembled WGS sequence"/>
</dbReference>
<evidence type="ECO:0000256" key="1">
    <source>
        <dbReference type="SAM" id="SignalP"/>
    </source>
</evidence>
<feature type="chain" id="PRO_5011728266" evidence="1">
    <location>
        <begin position="19"/>
        <end position="191"/>
    </location>
</feature>